<gene>
    <name evidence="2" type="ORF">KDK67_07005</name>
</gene>
<organism evidence="2 3">
    <name type="scientific">Methanococcoides seepicolus</name>
    <dbReference type="NCBI Taxonomy" id="2828780"/>
    <lineage>
        <taxon>Archaea</taxon>
        <taxon>Methanobacteriati</taxon>
        <taxon>Methanobacteriota</taxon>
        <taxon>Stenosarchaea group</taxon>
        <taxon>Methanomicrobia</taxon>
        <taxon>Methanosarcinales</taxon>
        <taxon>Methanosarcinaceae</taxon>
        <taxon>Methanococcoides</taxon>
    </lineage>
</organism>
<evidence type="ECO:0000313" key="2">
    <source>
        <dbReference type="EMBL" id="MCM1986748.1"/>
    </source>
</evidence>
<keyword evidence="1" id="KW-0812">Transmembrane</keyword>
<dbReference type="Proteomes" id="UP001056766">
    <property type="component" value="Unassembled WGS sequence"/>
</dbReference>
<evidence type="ECO:0000256" key="1">
    <source>
        <dbReference type="SAM" id="Phobius"/>
    </source>
</evidence>
<proteinExistence type="predicted"/>
<reference evidence="2" key="1">
    <citation type="journal article" date="2021" name="mSystems">
        <title>Bacteria and Archaea Synergistically Convert Glycine Betaine to Biogenic Methane in the Formosa Cold Seep of the South China Sea.</title>
        <authorList>
            <person name="Li L."/>
            <person name="Zhang W."/>
            <person name="Zhang S."/>
            <person name="Song L."/>
            <person name="Sun Q."/>
            <person name="Zhang H."/>
            <person name="Xiang H."/>
            <person name="Dong X."/>
        </authorList>
    </citation>
    <scope>NUCLEOTIDE SEQUENCE</scope>
    <source>
        <strain evidence="2">LLY</strain>
    </source>
</reference>
<name>A0A9E4ZF44_9EURY</name>
<accession>A0A9E4ZF44</accession>
<dbReference type="EMBL" id="JAGSOI010000023">
    <property type="protein sequence ID" value="MCM1986748.1"/>
    <property type="molecule type" value="Genomic_DNA"/>
</dbReference>
<feature type="transmembrane region" description="Helical" evidence="1">
    <location>
        <begin position="6"/>
        <end position="26"/>
    </location>
</feature>
<keyword evidence="1" id="KW-0472">Membrane</keyword>
<feature type="transmembrane region" description="Helical" evidence="1">
    <location>
        <begin position="38"/>
        <end position="56"/>
    </location>
</feature>
<keyword evidence="3" id="KW-1185">Reference proteome</keyword>
<comment type="caution">
    <text evidence="2">The sequence shown here is derived from an EMBL/GenBank/DDBJ whole genome shotgun (WGS) entry which is preliminary data.</text>
</comment>
<dbReference type="RefSeq" id="WP_250868105.1">
    <property type="nucleotide sequence ID" value="NZ_JAGSOI010000023.1"/>
</dbReference>
<evidence type="ECO:0000313" key="3">
    <source>
        <dbReference type="Proteomes" id="UP001056766"/>
    </source>
</evidence>
<sequence length="57" mass="6351">MSYSTLHPLVWGLITFVMGIPIAYLMSEERQWKSAIKPAFLIAIGATIAATIGYFYP</sequence>
<reference evidence="2" key="2">
    <citation type="submission" date="2021-04" db="EMBL/GenBank/DDBJ databases">
        <authorList>
            <person name="Dong X."/>
        </authorList>
    </citation>
    <scope>NUCLEOTIDE SEQUENCE</scope>
    <source>
        <strain evidence="2">LLY</strain>
    </source>
</reference>
<dbReference type="AlphaFoldDB" id="A0A9E4ZF44"/>
<keyword evidence="1" id="KW-1133">Transmembrane helix</keyword>
<protein>
    <submittedName>
        <fullName evidence="2">Uncharacterized protein</fullName>
    </submittedName>
</protein>